<dbReference type="PANTHER" id="PTHR24221">
    <property type="entry name" value="ATP-BINDING CASSETTE SUB-FAMILY B"/>
    <property type="match status" value="1"/>
</dbReference>
<feature type="region of interest" description="Disordered" evidence="7">
    <location>
        <begin position="315"/>
        <end position="372"/>
    </location>
</feature>
<evidence type="ECO:0000256" key="1">
    <source>
        <dbReference type="ARBA" id="ARBA00004651"/>
    </source>
</evidence>
<gene>
    <name evidence="11" type="ORF">GCM10007269_02580</name>
</gene>
<keyword evidence="4" id="KW-0067">ATP-binding</keyword>
<dbReference type="PROSITE" id="PS50893">
    <property type="entry name" value="ABC_TRANSPORTER_2"/>
    <property type="match status" value="1"/>
</dbReference>
<evidence type="ECO:0000256" key="7">
    <source>
        <dbReference type="SAM" id="MobiDB-lite"/>
    </source>
</evidence>
<evidence type="ECO:0000256" key="4">
    <source>
        <dbReference type="ARBA" id="ARBA00022840"/>
    </source>
</evidence>
<comment type="caution">
    <text evidence="11">The sequence shown here is derived from an EMBL/GenBank/DDBJ whole genome shotgun (WGS) entry which is preliminary data.</text>
</comment>
<dbReference type="PROSITE" id="PS50929">
    <property type="entry name" value="ABC_TM1F"/>
    <property type="match status" value="1"/>
</dbReference>
<dbReference type="InterPro" id="IPR014216">
    <property type="entry name" value="ABC_transptr_CydD"/>
</dbReference>
<dbReference type="SUPFAM" id="SSF90123">
    <property type="entry name" value="ABC transporter transmembrane region"/>
    <property type="match status" value="1"/>
</dbReference>
<evidence type="ECO:0000313" key="11">
    <source>
        <dbReference type="EMBL" id="GGD62868.1"/>
    </source>
</evidence>
<feature type="transmembrane region" description="Helical" evidence="8">
    <location>
        <begin position="157"/>
        <end position="177"/>
    </location>
</feature>
<sequence length="582" mass="61180">MKPVDPRLLRYAGAARGFFVLAAVIGVLQTVVVIAFAWFLTDAVTGVLAGRSVVASLVWLLGLALLRGALIAASDAAGTAAAARTGMQLRSGLIRAVGRLGPGWLAGRNQASLAVTAGHGLEALDTYFSRYLPQLVLTVIATPVIVLVMWWQDWPSGLTATITLPLIPLFLILIGIATRTVQRKQWQTLQHLAARFADTVQGLATLRLFGRDRRAATQIEATADQYRRETMKVLRFSFLSGFAMELLASLAVALIAVTVGFRLLAGDMPLEVGLFVLLLAPEAFLPIRQVGVQFHAAAEGVAATEDVFDVLDAGGSQVSTPSPSARSLNPFRLRRSAPSLNDPQGFGRGSLSERSETKRGERAERVEAATPVESAPVEAATLHVADLRVRDLPPVSFTARPGTITLIEGPSGSGKSSLLAALRGATDFEGDAVFAGGDVRTLAPSDWLAWAGQAPGLMQGTIASSVALGDPDPDADGIRQALDDACAADLDPAQELGVQGSGLSGGQAQRVAVARALYRHAADPARVLTLDEPSSALDAGTEARLWAALRERADAGATVLFVSHRRTARAIADQVVALGVVV</sequence>
<dbReference type="PANTHER" id="PTHR24221:SF590">
    <property type="entry name" value="COMPONENT LINKED WITH THE ASSEMBLY OF CYTOCHROME' TRANSPORT TRANSMEMBRANE ATP-BINDING PROTEIN ABC TRANSPORTER CYDD-RELATED"/>
    <property type="match status" value="1"/>
</dbReference>
<feature type="compositionally biased region" description="Polar residues" evidence="7">
    <location>
        <begin position="316"/>
        <end position="327"/>
    </location>
</feature>
<dbReference type="Gene3D" id="3.40.50.300">
    <property type="entry name" value="P-loop containing nucleotide triphosphate hydrolases"/>
    <property type="match status" value="1"/>
</dbReference>
<reference evidence="12" key="1">
    <citation type="journal article" date="2019" name="Int. J. Syst. Evol. Microbiol.">
        <title>The Global Catalogue of Microorganisms (GCM) 10K type strain sequencing project: providing services to taxonomists for standard genome sequencing and annotation.</title>
        <authorList>
            <consortium name="The Broad Institute Genomics Platform"/>
            <consortium name="The Broad Institute Genome Sequencing Center for Infectious Disease"/>
            <person name="Wu L."/>
            <person name="Ma J."/>
        </authorList>
    </citation>
    <scope>NUCLEOTIDE SEQUENCE [LARGE SCALE GENOMIC DNA]</scope>
    <source>
        <strain evidence="12">CCM 7640</strain>
    </source>
</reference>
<evidence type="ECO:0000259" key="9">
    <source>
        <dbReference type="PROSITE" id="PS50893"/>
    </source>
</evidence>
<organism evidence="11 12">
    <name type="scientific">Microbacterium murale</name>
    <dbReference type="NCBI Taxonomy" id="1081040"/>
    <lineage>
        <taxon>Bacteria</taxon>
        <taxon>Bacillati</taxon>
        <taxon>Actinomycetota</taxon>
        <taxon>Actinomycetes</taxon>
        <taxon>Micrococcales</taxon>
        <taxon>Microbacteriaceae</taxon>
        <taxon>Microbacterium</taxon>
    </lineage>
</organism>
<name>A0ABQ1RCU1_9MICO</name>
<dbReference type="Pfam" id="PF00005">
    <property type="entry name" value="ABC_tran"/>
    <property type="match status" value="1"/>
</dbReference>
<dbReference type="CDD" id="cd18584">
    <property type="entry name" value="ABC_6TM_AarD_CydD"/>
    <property type="match status" value="1"/>
</dbReference>
<comment type="subcellular location">
    <subcellularLocation>
        <location evidence="1">Cell membrane</location>
        <topology evidence="1">Multi-pass membrane protein</topology>
    </subcellularLocation>
</comment>
<proteinExistence type="predicted"/>
<evidence type="ECO:0000256" key="3">
    <source>
        <dbReference type="ARBA" id="ARBA00022741"/>
    </source>
</evidence>
<dbReference type="InterPro" id="IPR039421">
    <property type="entry name" value="Type_1_exporter"/>
</dbReference>
<dbReference type="Gene3D" id="1.20.1560.10">
    <property type="entry name" value="ABC transporter type 1, transmembrane domain"/>
    <property type="match status" value="1"/>
</dbReference>
<evidence type="ECO:0000256" key="6">
    <source>
        <dbReference type="ARBA" id="ARBA00023136"/>
    </source>
</evidence>
<keyword evidence="3" id="KW-0547">Nucleotide-binding</keyword>
<protein>
    <recommendedName>
        <fullName evidence="13">Thiol reductant ABC exporter subunit CydD</fullName>
    </recommendedName>
</protein>
<dbReference type="EMBL" id="BMCM01000001">
    <property type="protein sequence ID" value="GGD62868.1"/>
    <property type="molecule type" value="Genomic_DNA"/>
</dbReference>
<dbReference type="InterPro" id="IPR027417">
    <property type="entry name" value="P-loop_NTPase"/>
</dbReference>
<evidence type="ECO:0000259" key="10">
    <source>
        <dbReference type="PROSITE" id="PS50929"/>
    </source>
</evidence>
<feature type="transmembrane region" description="Helical" evidence="8">
    <location>
        <begin position="18"/>
        <end position="40"/>
    </location>
</feature>
<feature type="transmembrane region" description="Helical" evidence="8">
    <location>
        <begin position="236"/>
        <end position="264"/>
    </location>
</feature>
<feature type="domain" description="ABC transporter" evidence="9">
    <location>
        <begin position="377"/>
        <end position="582"/>
    </location>
</feature>
<keyword evidence="5 8" id="KW-1133">Transmembrane helix</keyword>
<keyword evidence="6 8" id="KW-0472">Membrane</keyword>
<dbReference type="InterPro" id="IPR003439">
    <property type="entry name" value="ABC_transporter-like_ATP-bd"/>
</dbReference>
<feature type="compositionally biased region" description="Basic and acidic residues" evidence="7">
    <location>
        <begin position="351"/>
        <end position="367"/>
    </location>
</feature>
<dbReference type="InterPro" id="IPR003593">
    <property type="entry name" value="AAA+_ATPase"/>
</dbReference>
<dbReference type="PROSITE" id="PS00211">
    <property type="entry name" value="ABC_TRANSPORTER_1"/>
    <property type="match status" value="1"/>
</dbReference>
<keyword evidence="12" id="KW-1185">Reference proteome</keyword>
<keyword evidence="2 8" id="KW-0812">Transmembrane</keyword>
<evidence type="ECO:0008006" key="13">
    <source>
        <dbReference type="Google" id="ProtNLM"/>
    </source>
</evidence>
<evidence type="ECO:0000256" key="2">
    <source>
        <dbReference type="ARBA" id="ARBA00022692"/>
    </source>
</evidence>
<evidence type="ECO:0000256" key="8">
    <source>
        <dbReference type="SAM" id="Phobius"/>
    </source>
</evidence>
<evidence type="ECO:0000313" key="12">
    <source>
        <dbReference type="Proteomes" id="UP000629365"/>
    </source>
</evidence>
<dbReference type="Proteomes" id="UP000629365">
    <property type="component" value="Unassembled WGS sequence"/>
</dbReference>
<dbReference type="InterPro" id="IPR036640">
    <property type="entry name" value="ABC1_TM_sf"/>
</dbReference>
<dbReference type="InterPro" id="IPR011527">
    <property type="entry name" value="ABC1_TM_dom"/>
</dbReference>
<dbReference type="NCBIfam" id="TIGR02857">
    <property type="entry name" value="CydD"/>
    <property type="match status" value="1"/>
</dbReference>
<feature type="transmembrane region" description="Helical" evidence="8">
    <location>
        <begin position="131"/>
        <end position="151"/>
    </location>
</feature>
<feature type="domain" description="ABC transmembrane type-1" evidence="10">
    <location>
        <begin position="20"/>
        <end position="299"/>
    </location>
</feature>
<dbReference type="Pfam" id="PF00664">
    <property type="entry name" value="ABC_membrane"/>
    <property type="match status" value="1"/>
</dbReference>
<dbReference type="SMART" id="SM00382">
    <property type="entry name" value="AAA"/>
    <property type="match status" value="1"/>
</dbReference>
<dbReference type="InterPro" id="IPR017871">
    <property type="entry name" value="ABC_transporter-like_CS"/>
</dbReference>
<dbReference type="SUPFAM" id="SSF52540">
    <property type="entry name" value="P-loop containing nucleoside triphosphate hydrolases"/>
    <property type="match status" value="1"/>
</dbReference>
<accession>A0ABQ1RCU1</accession>
<feature type="transmembrane region" description="Helical" evidence="8">
    <location>
        <begin position="46"/>
        <end position="66"/>
    </location>
</feature>
<dbReference type="RefSeq" id="WP_188434725.1">
    <property type="nucleotide sequence ID" value="NZ_BMCM01000001.1"/>
</dbReference>
<evidence type="ECO:0000256" key="5">
    <source>
        <dbReference type="ARBA" id="ARBA00022989"/>
    </source>
</evidence>